<gene>
    <name evidence="9" type="primary">ccpM</name>
    <name evidence="9" type="ORF">HCR03_02485</name>
</gene>
<dbReference type="SUPFAM" id="SSF102114">
    <property type="entry name" value="Radical SAM enzymes"/>
    <property type="match status" value="1"/>
</dbReference>
<comment type="similarity">
    <text evidence="7">Belongs to the radical SAM superfamily. Anaerobic sulfatase-maturating enzyme family.</text>
</comment>
<dbReference type="AlphaFoldDB" id="A0A7G8TC55"/>
<dbReference type="EMBL" id="CP060286">
    <property type="protein sequence ID" value="QNK41196.1"/>
    <property type="molecule type" value="Genomic_DNA"/>
</dbReference>
<name>A0A7G8TC55_9FIRM</name>
<dbReference type="PANTHER" id="PTHR43273">
    <property type="entry name" value="ANAEROBIC SULFATASE-MATURATING ENZYME HOMOLOG ASLB-RELATED"/>
    <property type="match status" value="1"/>
</dbReference>
<evidence type="ECO:0000259" key="8">
    <source>
        <dbReference type="PROSITE" id="PS51918"/>
    </source>
</evidence>
<evidence type="ECO:0000313" key="10">
    <source>
        <dbReference type="Proteomes" id="UP000515909"/>
    </source>
</evidence>
<dbReference type="Proteomes" id="UP000515909">
    <property type="component" value="Chromosome"/>
</dbReference>
<dbReference type="InterPro" id="IPR007197">
    <property type="entry name" value="rSAM"/>
</dbReference>
<dbReference type="InterPro" id="IPR000385">
    <property type="entry name" value="MoaA_NifB_PqqE_Fe-S-bd_CS"/>
</dbReference>
<dbReference type="RefSeq" id="WP_187036531.1">
    <property type="nucleotide sequence ID" value="NZ_CP060286.1"/>
</dbReference>
<dbReference type="PANTHER" id="PTHR43273:SF3">
    <property type="entry name" value="ANAEROBIC SULFATASE-MATURATING ENZYME HOMOLOG ASLB-RELATED"/>
    <property type="match status" value="1"/>
</dbReference>
<dbReference type="SFLD" id="SFLDS00029">
    <property type="entry name" value="Radical_SAM"/>
    <property type="match status" value="1"/>
</dbReference>
<dbReference type="NCBIfam" id="TIGR04068">
    <property type="entry name" value="rSAM_ocin_clost"/>
    <property type="match status" value="1"/>
</dbReference>
<dbReference type="GO" id="GO:0046872">
    <property type="term" value="F:metal ion binding"/>
    <property type="evidence" value="ECO:0007669"/>
    <property type="project" value="UniProtKB-KW"/>
</dbReference>
<evidence type="ECO:0000256" key="4">
    <source>
        <dbReference type="ARBA" id="ARBA00022723"/>
    </source>
</evidence>
<reference evidence="9 10" key="1">
    <citation type="submission" date="2020-08" db="EMBL/GenBank/DDBJ databases">
        <title>The isolate Caproiciproducens sp. 7D4C2 produces n-caproate at mildly acidic conditions from hexoses: genome and rBOX comparison with related strains and chain-elongating bacteria.</title>
        <authorList>
            <person name="Esquivel-Elizondo S."/>
            <person name="Bagci C."/>
            <person name="Temovska M."/>
            <person name="Jeon B.S."/>
            <person name="Bessarab I."/>
            <person name="Williams R.B.H."/>
            <person name="Huson D.H."/>
            <person name="Angenent L.T."/>
        </authorList>
    </citation>
    <scope>NUCLEOTIDE SEQUENCE [LARGE SCALE GENOMIC DNA]</scope>
    <source>
        <strain evidence="9 10">7D4C2</strain>
    </source>
</reference>
<dbReference type="InterPro" id="IPR024001">
    <property type="entry name" value="Cys-rich_pep_rSAM_mat_CcpM"/>
</dbReference>
<keyword evidence="3" id="KW-0949">S-adenosyl-L-methionine</keyword>
<accession>A0A7G8TC55</accession>
<keyword evidence="5" id="KW-0408">Iron</keyword>
<organism evidence="9 10">
    <name type="scientific">Caproicibacter fermentans</name>
    <dbReference type="NCBI Taxonomy" id="2576756"/>
    <lineage>
        <taxon>Bacteria</taxon>
        <taxon>Bacillati</taxon>
        <taxon>Bacillota</taxon>
        <taxon>Clostridia</taxon>
        <taxon>Eubacteriales</taxon>
        <taxon>Acutalibacteraceae</taxon>
        <taxon>Caproicibacter</taxon>
    </lineage>
</organism>
<proteinExistence type="inferred from homology"/>
<dbReference type="Pfam" id="PF04055">
    <property type="entry name" value="Radical_SAM"/>
    <property type="match status" value="1"/>
</dbReference>
<evidence type="ECO:0000256" key="1">
    <source>
        <dbReference type="ARBA" id="ARBA00001966"/>
    </source>
</evidence>
<dbReference type="InterPro" id="IPR013785">
    <property type="entry name" value="Aldolase_TIM"/>
</dbReference>
<dbReference type="SFLD" id="SFLDG01384">
    <property type="entry name" value="thioether_bond_formation_requi"/>
    <property type="match status" value="1"/>
</dbReference>
<dbReference type="SFLD" id="SFLDG01067">
    <property type="entry name" value="SPASM/twitch_domain_containing"/>
    <property type="match status" value="1"/>
</dbReference>
<evidence type="ECO:0000256" key="2">
    <source>
        <dbReference type="ARBA" id="ARBA00022485"/>
    </source>
</evidence>
<dbReference type="GO" id="GO:0051539">
    <property type="term" value="F:4 iron, 4 sulfur cluster binding"/>
    <property type="evidence" value="ECO:0007669"/>
    <property type="project" value="UniProtKB-KW"/>
</dbReference>
<protein>
    <submittedName>
        <fullName evidence="9">Cys-rich peptide radical SAM maturase CcpM</fullName>
    </submittedName>
</protein>
<sequence length="482" mass="55410">MSIPFVILFRTPNGYYFFDVNKNEFVNVQKSSFQYLERLLNGEKSTEPIPEELAKLQGCGYLATKSSVEEIRHPYSKFISTFLDRKLPKITLQLTQNCNFRCKYCVYSEEHNMKQRTHSNKRMSWETAKKAVDFLLAHSADSPDVNIGFYGGEPLLEFPFIQQIVEYSERVFSGKKLTFNITTNGSLLTDEIIRYFEKHDVSLMISLDGPKEINDKNRVFADGRGTFETVMDHIARVREIAPKYAEKLQISMVMDPLDDFDCINAICLEGHDINQLNIMASIVDQEYDGKETEFSEAYTYKFEYQRFLSILSALNRFPKSKVSPIVYHTIASTIADNVKFDAVRGLRKIDAPSGPCVPGQMRLFIDTSGRFFPCERVSEKSPAMCIGRLDKGFDFEQTDHLLNIAKLTEKTCKNCWCFRYCTICAKKCDVGASELSGDAKLSFCQESKDMAYSKLRQYLLFRELPFFYADQTRLVRKEGTVA</sequence>
<dbReference type="PROSITE" id="PS01305">
    <property type="entry name" value="MOAA_NIFB_PQQE"/>
    <property type="match status" value="1"/>
</dbReference>
<evidence type="ECO:0000256" key="6">
    <source>
        <dbReference type="ARBA" id="ARBA00023014"/>
    </source>
</evidence>
<keyword evidence="4" id="KW-0479">Metal-binding</keyword>
<dbReference type="GO" id="GO:0016491">
    <property type="term" value="F:oxidoreductase activity"/>
    <property type="evidence" value="ECO:0007669"/>
    <property type="project" value="InterPro"/>
</dbReference>
<evidence type="ECO:0000256" key="3">
    <source>
        <dbReference type="ARBA" id="ARBA00022691"/>
    </source>
</evidence>
<evidence type="ECO:0000256" key="5">
    <source>
        <dbReference type="ARBA" id="ARBA00023004"/>
    </source>
</evidence>
<dbReference type="Gene3D" id="3.20.20.70">
    <property type="entry name" value="Aldolase class I"/>
    <property type="match status" value="1"/>
</dbReference>
<evidence type="ECO:0000313" key="9">
    <source>
        <dbReference type="EMBL" id="QNK41196.1"/>
    </source>
</evidence>
<keyword evidence="6" id="KW-0411">Iron-sulfur</keyword>
<dbReference type="PROSITE" id="PS51918">
    <property type="entry name" value="RADICAL_SAM"/>
    <property type="match status" value="1"/>
</dbReference>
<keyword evidence="2" id="KW-0004">4Fe-4S</keyword>
<dbReference type="CDD" id="cd01335">
    <property type="entry name" value="Radical_SAM"/>
    <property type="match status" value="1"/>
</dbReference>
<comment type="cofactor">
    <cofactor evidence="1">
        <name>[4Fe-4S] cluster</name>
        <dbReference type="ChEBI" id="CHEBI:49883"/>
    </cofactor>
</comment>
<dbReference type="InterPro" id="IPR058240">
    <property type="entry name" value="rSAM_sf"/>
</dbReference>
<dbReference type="InterPro" id="IPR023867">
    <property type="entry name" value="Sulphatase_maturase_rSAM"/>
</dbReference>
<feature type="domain" description="Radical SAM core" evidence="8">
    <location>
        <begin position="82"/>
        <end position="318"/>
    </location>
</feature>
<dbReference type="SFLD" id="SFLDG01386">
    <property type="entry name" value="main_SPASM_domain-containing"/>
    <property type="match status" value="1"/>
</dbReference>
<evidence type="ECO:0000256" key="7">
    <source>
        <dbReference type="ARBA" id="ARBA00023601"/>
    </source>
</evidence>
<dbReference type="KEGG" id="cfem:HCR03_02485"/>